<organism evidence="2 3">
    <name type="scientific">Paenibacillus sabinae T27</name>
    <dbReference type="NCBI Taxonomy" id="1268072"/>
    <lineage>
        <taxon>Bacteria</taxon>
        <taxon>Bacillati</taxon>
        <taxon>Bacillota</taxon>
        <taxon>Bacilli</taxon>
        <taxon>Bacillales</taxon>
        <taxon>Paenibacillaceae</taxon>
        <taxon>Paenibacillus</taxon>
    </lineage>
</organism>
<dbReference type="PATRIC" id="fig|1268072.3.peg.4262"/>
<dbReference type="HOGENOM" id="CLU_2410445_0_0_9"/>
<protein>
    <submittedName>
        <fullName evidence="2">Uncharacterized protein</fullName>
    </submittedName>
</protein>
<dbReference type="AlphaFoldDB" id="X4ZRD8"/>
<dbReference type="STRING" id="1268072.PSAB_20695"/>
<dbReference type="RefSeq" id="WP_025336493.1">
    <property type="nucleotide sequence ID" value="NZ_CP004078.1"/>
</dbReference>
<feature type="region of interest" description="Disordered" evidence="1">
    <location>
        <begin position="18"/>
        <end position="37"/>
    </location>
</feature>
<evidence type="ECO:0000256" key="1">
    <source>
        <dbReference type="SAM" id="MobiDB-lite"/>
    </source>
</evidence>
<reference evidence="2 3" key="1">
    <citation type="journal article" date="2014" name="PLoS Genet.">
        <title>Comparative Genomic Analysis of N2-Fixing and Non-N2-Fixing Paenibacillus spp.: Organization, Evolution and Expression of the Nitrogen Fixation Genes.</title>
        <authorList>
            <person name="Xie J.B."/>
            <person name="Du Z."/>
            <person name="Bai L."/>
            <person name="Tian C."/>
            <person name="Zhang Y."/>
            <person name="Xie J.Y."/>
            <person name="Wang T."/>
            <person name="Liu X."/>
            <person name="Chen X."/>
            <person name="Cheng Q."/>
            <person name="Chen S."/>
            <person name="Li J."/>
        </authorList>
    </citation>
    <scope>NUCLEOTIDE SEQUENCE [LARGE SCALE GENOMIC DNA]</scope>
    <source>
        <strain evidence="2 3">T27</strain>
    </source>
</reference>
<dbReference type="EMBL" id="CP004078">
    <property type="protein sequence ID" value="AHV99030.1"/>
    <property type="molecule type" value="Genomic_DNA"/>
</dbReference>
<gene>
    <name evidence="2" type="ORF">PSAB_20695</name>
</gene>
<evidence type="ECO:0000313" key="2">
    <source>
        <dbReference type="EMBL" id="AHV99030.1"/>
    </source>
</evidence>
<dbReference type="KEGG" id="psab:PSAB_20695"/>
<dbReference type="OrthoDB" id="2622553at2"/>
<evidence type="ECO:0000313" key="3">
    <source>
        <dbReference type="Proteomes" id="UP000019772"/>
    </source>
</evidence>
<sequence>MKSRMRYLLDSGYHDNRIEAAGEKNGPDRQRVGSRDEEAEIIGRCHIREDAARYYDASERLPQEMLKSESTSPPRAIPLFWSFPNGRGAKQPWRRRLWEHRRDEL</sequence>
<dbReference type="eggNOG" id="ENOG50307P4">
    <property type="taxonomic scope" value="Bacteria"/>
</dbReference>
<dbReference type="Proteomes" id="UP000019772">
    <property type="component" value="Chromosome"/>
</dbReference>
<keyword evidence="3" id="KW-1185">Reference proteome</keyword>
<accession>X4ZRD8</accession>
<proteinExistence type="predicted"/>
<name>X4ZRD8_9BACL</name>